<gene>
    <name evidence="1" type="ORF">C4B59_04790</name>
</gene>
<comment type="caution">
    <text evidence="1">The sequence shown here is derived from an EMBL/GenBank/DDBJ whole genome shotgun (WGS) entry which is preliminary data.</text>
</comment>
<organism evidence="1 2">
    <name type="scientific">Candidatus Methanogaster sp</name>
    <dbReference type="NCBI Taxonomy" id="3386292"/>
    <lineage>
        <taxon>Archaea</taxon>
        <taxon>Methanobacteriati</taxon>
        <taxon>Methanobacteriota</taxon>
        <taxon>Stenosarchaea group</taxon>
        <taxon>Methanomicrobia</taxon>
        <taxon>Methanosarcinales</taxon>
        <taxon>ANME-2 cluster</taxon>
        <taxon>Candidatus Methanogasteraceae</taxon>
        <taxon>Candidatus Methanogaster</taxon>
    </lineage>
</organism>
<reference evidence="1" key="1">
    <citation type="submission" date="2018-01" db="EMBL/GenBank/DDBJ databases">
        <authorList>
            <person name="Krukenberg V."/>
        </authorList>
    </citation>
    <scope>NUCLEOTIDE SEQUENCE</scope>
    <source>
        <strain evidence="1">E20ANME2</strain>
    </source>
</reference>
<accession>A0AC61L4A7</accession>
<evidence type="ECO:0000313" key="1">
    <source>
        <dbReference type="EMBL" id="PXF61272.1"/>
    </source>
</evidence>
<protein>
    <submittedName>
        <fullName evidence="1">Glycosyltransferase family 2 protein</fullName>
    </submittedName>
</protein>
<evidence type="ECO:0000313" key="2">
    <source>
        <dbReference type="Proteomes" id="UP000248329"/>
    </source>
</evidence>
<name>A0AC61L4A7_9EURY</name>
<dbReference type="EMBL" id="PQXF01000006">
    <property type="protein sequence ID" value="PXF61272.1"/>
    <property type="molecule type" value="Genomic_DNA"/>
</dbReference>
<proteinExistence type="predicted"/>
<sequence>MNPRISIIILNWNGWEDTIECLESLYRITYPNYDVIVVDNDSKNESVQKIREYCGGEIEVESKFFEYSGENKPIKIIEYTREEAEAGGGKEGEIVDSPHNRRLVFIKNKKNYGFAEGNNIGIRYALKALNPDYVLLLNNDTVVDPEFLGELVKVGESDGMIGFVGAKVYFYDKSNLIQFTGGGKIELVKGRAPRIASGETDNGQYDSCYEVGYIGGSCLLCKTDVVKKVGVLDPAYFAYWEETDWCLRGSKIGYKSIYVFRSKIWHKGGASGGSCIEAYYLARNRFYFIKQHATKKQYLSFLIYFFGFQFWYMGYIYSISHKNINAFMSFLRGTWDGIKGVH</sequence>
<dbReference type="Proteomes" id="UP000248329">
    <property type="component" value="Unassembled WGS sequence"/>
</dbReference>